<dbReference type="AlphaFoldDB" id="A0AA48HL98"/>
<dbReference type="Pfam" id="PF16344">
    <property type="entry name" value="FecR_C"/>
    <property type="match status" value="1"/>
</dbReference>
<feature type="domain" description="FecR protein" evidence="2">
    <location>
        <begin position="106"/>
        <end position="201"/>
    </location>
</feature>
<name>A0AA48HL98_9FLAO</name>
<accession>A0AA48HL98</accession>
<dbReference type="EMBL" id="AP027268">
    <property type="protein sequence ID" value="BDW93750.1"/>
    <property type="molecule type" value="Genomic_DNA"/>
</dbReference>
<evidence type="ECO:0000259" key="3">
    <source>
        <dbReference type="Pfam" id="PF16344"/>
    </source>
</evidence>
<organism evidence="4 5">
    <name type="scientific">Flagellimonas marinaquae</name>
    <dbReference type="NCBI Taxonomy" id="254955"/>
    <lineage>
        <taxon>Bacteria</taxon>
        <taxon>Pseudomonadati</taxon>
        <taxon>Bacteroidota</taxon>
        <taxon>Flavobacteriia</taxon>
        <taxon>Flavobacteriales</taxon>
        <taxon>Flavobacteriaceae</taxon>
        <taxon>Flagellimonas</taxon>
    </lineage>
</organism>
<feature type="transmembrane region" description="Helical" evidence="1">
    <location>
        <begin position="75"/>
        <end position="94"/>
    </location>
</feature>
<reference evidence="4 5" key="1">
    <citation type="submission" date="2023-01" db="EMBL/GenBank/DDBJ databases">
        <title>Complete genome sequence of Muricauda aquimarina strain IFOP_LL357.</title>
        <authorList>
            <person name="Gajardo G."/>
            <person name="Ueki S."/>
            <person name="Maruyama F."/>
        </authorList>
    </citation>
    <scope>NUCLEOTIDE SEQUENCE [LARGE SCALE GENOMIC DNA]</scope>
    <source>
        <strain evidence="4 5">IFOP_LL357</strain>
    </source>
</reference>
<dbReference type="PIRSF" id="PIRSF018266">
    <property type="entry name" value="FecR"/>
    <property type="match status" value="1"/>
</dbReference>
<dbReference type="PANTHER" id="PTHR30273">
    <property type="entry name" value="PERIPLASMIC SIGNAL SENSOR AND SIGMA FACTOR ACTIVATOR FECR-RELATED"/>
    <property type="match status" value="1"/>
</dbReference>
<dbReference type="Pfam" id="PF04773">
    <property type="entry name" value="FecR"/>
    <property type="match status" value="1"/>
</dbReference>
<dbReference type="GO" id="GO:0016989">
    <property type="term" value="F:sigma factor antagonist activity"/>
    <property type="evidence" value="ECO:0007669"/>
    <property type="project" value="TreeGrafter"/>
</dbReference>
<evidence type="ECO:0000259" key="2">
    <source>
        <dbReference type="Pfam" id="PF04773"/>
    </source>
</evidence>
<dbReference type="InterPro" id="IPR006860">
    <property type="entry name" value="FecR"/>
</dbReference>
<sequence length="312" mass="35389">MMDHQKRFHELVDKHLNGDLSTGEKNELESHYRQYERKVLTPRKKQEVRRTIFQQLLVHLGKVEKTSGRKRTNLNFVRIAASLALIIALGATLLNEFKFDRAEVITIATGFGERKEVVLPDSSTVTLNAGSSISYPSFFDTDIRQVTLKGEAFFQIEHNPDQPFLVSAAGLTTKVLGTTFNINAYDTSEKIKVSLKTGSVQVDGKDGTLAILKPDEQLLYHNKTGIYSVLTQKTDNDTSWMKNILKLNDHSLQEAQKIVERWFNVELQIESNGEVTQQTITGKFIDPKLDETLHSLELLTGTKITYKKQNHK</sequence>
<dbReference type="Gene3D" id="2.60.120.1440">
    <property type="match status" value="1"/>
</dbReference>
<dbReference type="InterPro" id="IPR032508">
    <property type="entry name" value="FecR_C"/>
</dbReference>
<dbReference type="RefSeq" id="WP_338194547.1">
    <property type="nucleotide sequence ID" value="NZ_AP027268.1"/>
</dbReference>
<dbReference type="PANTHER" id="PTHR30273:SF2">
    <property type="entry name" value="PROTEIN FECR"/>
    <property type="match status" value="1"/>
</dbReference>
<evidence type="ECO:0000313" key="5">
    <source>
        <dbReference type="Proteomes" id="UP001330184"/>
    </source>
</evidence>
<evidence type="ECO:0000313" key="4">
    <source>
        <dbReference type="EMBL" id="BDW93750.1"/>
    </source>
</evidence>
<feature type="domain" description="Protein FecR C-terminal" evidence="3">
    <location>
        <begin position="245"/>
        <end position="310"/>
    </location>
</feature>
<dbReference type="InterPro" id="IPR012373">
    <property type="entry name" value="Ferrdict_sens_TM"/>
</dbReference>
<gene>
    <name evidence="4" type="ORF">MACH07_25820</name>
</gene>
<dbReference type="Proteomes" id="UP001330184">
    <property type="component" value="Chromosome"/>
</dbReference>
<dbReference type="Gene3D" id="3.55.50.30">
    <property type="match status" value="1"/>
</dbReference>
<keyword evidence="1" id="KW-0812">Transmembrane</keyword>
<proteinExistence type="predicted"/>
<protein>
    <submittedName>
        <fullName evidence="4">Anti-sigma factor</fullName>
    </submittedName>
</protein>
<evidence type="ECO:0000256" key="1">
    <source>
        <dbReference type="SAM" id="Phobius"/>
    </source>
</evidence>
<keyword evidence="5" id="KW-1185">Reference proteome</keyword>
<keyword evidence="1" id="KW-0472">Membrane</keyword>
<keyword evidence="1" id="KW-1133">Transmembrane helix</keyword>